<proteinExistence type="predicted"/>
<comment type="caution">
    <text evidence="2">The sequence shown here is derived from an EMBL/GenBank/DDBJ whole genome shotgun (WGS) entry which is preliminary data.</text>
</comment>
<dbReference type="Gene3D" id="3.40.50.720">
    <property type="entry name" value="NAD(P)-binding Rossmann-like Domain"/>
    <property type="match status" value="1"/>
</dbReference>
<sequence>MTILLTGVTGLVGARLLPRLVDAGIDCRALVRPGRSVPDGVAAVEGDVLDPQSLARAVDGVSAIVHLAAVLRTPDPARIEEVNVRGTRNLIAAAQEGAPLARFVMASTGLVYGPGLDRPAREKDPAEAPMPYPVSKVKAEKALRESGLNWSVLRLAFVYGDADDHLRSAPALLGNWNWHPAQRLSLVHHRDIATAVLLALTGAMDGRVVNIGDESPTSVYEIAGIVGADYQASAEPLTDPWMGQMDVTLARQLGFRPSVPTVYQAAREGAL</sequence>
<organism evidence="2 3">
    <name type="scientific">Kibdelosporangium persicum</name>
    <dbReference type="NCBI Taxonomy" id="2698649"/>
    <lineage>
        <taxon>Bacteria</taxon>
        <taxon>Bacillati</taxon>
        <taxon>Actinomycetota</taxon>
        <taxon>Actinomycetes</taxon>
        <taxon>Pseudonocardiales</taxon>
        <taxon>Pseudonocardiaceae</taxon>
        <taxon>Kibdelosporangium</taxon>
    </lineage>
</organism>
<keyword evidence="3" id="KW-1185">Reference proteome</keyword>
<dbReference type="InterPro" id="IPR050177">
    <property type="entry name" value="Lipid_A_modif_metabolic_enz"/>
</dbReference>
<reference evidence="2 3" key="1">
    <citation type="submission" date="2020-01" db="EMBL/GenBank/DDBJ databases">
        <title>Kibdelosporangium persica a novel Actinomycetes from a hot desert in Iran.</title>
        <authorList>
            <person name="Safaei N."/>
            <person name="Zaburannyi N."/>
            <person name="Mueller R."/>
            <person name="Wink J."/>
        </authorList>
    </citation>
    <scope>NUCLEOTIDE SEQUENCE [LARGE SCALE GENOMIC DNA]</scope>
    <source>
        <strain evidence="2 3">4NS15</strain>
    </source>
</reference>
<accession>A0ABX2FJX3</accession>
<dbReference type="SUPFAM" id="SSF51735">
    <property type="entry name" value="NAD(P)-binding Rossmann-fold domains"/>
    <property type="match status" value="1"/>
</dbReference>
<dbReference type="InterPro" id="IPR036291">
    <property type="entry name" value="NAD(P)-bd_dom_sf"/>
</dbReference>
<dbReference type="Pfam" id="PF01370">
    <property type="entry name" value="Epimerase"/>
    <property type="match status" value="1"/>
</dbReference>
<dbReference type="RefSeq" id="WP_173142319.1">
    <property type="nucleotide sequence ID" value="NZ_CBCSGW010000045.1"/>
</dbReference>
<dbReference type="InterPro" id="IPR001509">
    <property type="entry name" value="Epimerase_deHydtase"/>
</dbReference>
<name>A0ABX2FJX3_9PSEU</name>
<evidence type="ECO:0000259" key="1">
    <source>
        <dbReference type="Pfam" id="PF01370"/>
    </source>
</evidence>
<dbReference type="EMBL" id="JAAATY010000052">
    <property type="protein sequence ID" value="NRN71135.1"/>
    <property type="molecule type" value="Genomic_DNA"/>
</dbReference>
<evidence type="ECO:0000313" key="2">
    <source>
        <dbReference type="EMBL" id="NRN71135.1"/>
    </source>
</evidence>
<evidence type="ECO:0000313" key="3">
    <source>
        <dbReference type="Proteomes" id="UP000763557"/>
    </source>
</evidence>
<dbReference type="PANTHER" id="PTHR43245">
    <property type="entry name" value="BIFUNCTIONAL POLYMYXIN RESISTANCE PROTEIN ARNA"/>
    <property type="match status" value="1"/>
</dbReference>
<gene>
    <name evidence="2" type="ORF">GC106_84100</name>
</gene>
<dbReference type="Proteomes" id="UP000763557">
    <property type="component" value="Unassembled WGS sequence"/>
</dbReference>
<feature type="domain" description="NAD-dependent epimerase/dehydratase" evidence="1">
    <location>
        <begin position="3"/>
        <end position="212"/>
    </location>
</feature>
<protein>
    <submittedName>
        <fullName evidence="2">Nucleoside-diphosphate-sugar epimerase</fullName>
    </submittedName>
</protein>